<keyword evidence="2" id="KW-1185">Reference proteome</keyword>
<protein>
    <submittedName>
        <fullName evidence="1">Uncharacterized protein</fullName>
    </submittedName>
</protein>
<reference evidence="1 2" key="1">
    <citation type="submission" date="2019-07" db="EMBL/GenBank/DDBJ databases">
        <title>Genome sequencing of lignin-degrading bacterial isolates.</title>
        <authorList>
            <person name="Gladden J."/>
        </authorList>
    </citation>
    <scope>NUCLEOTIDE SEQUENCE [LARGE SCALE GENOMIC DNA]</scope>
    <source>
        <strain evidence="1 2">J11</strain>
    </source>
</reference>
<name>A0A562BRI9_9BURK</name>
<dbReference type="EMBL" id="VLJN01000007">
    <property type="protein sequence ID" value="TWG87896.1"/>
    <property type="molecule type" value="Genomic_DNA"/>
</dbReference>
<dbReference type="AlphaFoldDB" id="A0A562BRI9"/>
<proteinExistence type="predicted"/>
<sequence length="32" mass="3573">MTLFALFVLFVGGGLSAYLLWADQNGRRVNKD</sequence>
<dbReference type="Proteomes" id="UP000318141">
    <property type="component" value="Unassembled WGS sequence"/>
</dbReference>
<organism evidence="1 2">
    <name type="scientific">Cupriavidus gilardii J11</name>
    <dbReference type="NCBI Taxonomy" id="936133"/>
    <lineage>
        <taxon>Bacteria</taxon>
        <taxon>Pseudomonadati</taxon>
        <taxon>Pseudomonadota</taxon>
        <taxon>Betaproteobacteria</taxon>
        <taxon>Burkholderiales</taxon>
        <taxon>Burkholderiaceae</taxon>
        <taxon>Cupriavidus</taxon>
    </lineage>
</organism>
<gene>
    <name evidence="1" type="ORF">L602_001500000290</name>
</gene>
<comment type="caution">
    <text evidence="1">The sequence shown here is derived from an EMBL/GenBank/DDBJ whole genome shotgun (WGS) entry which is preliminary data.</text>
</comment>
<accession>A0A562BRI9</accession>
<evidence type="ECO:0000313" key="1">
    <source>
        <dbReference type="EMBL" id="TWG87896.1"/>
    </source>
</evidence>
<evidence type="ECO:0000313" key="2">
    <source>
        <dbReference type="Proteomes" id="UP000318141"/>
    </source>
</evidence>